<comment type="subcellular location">
    <subcellularLocation>
        <location evidence="1 15">Cytoplasm</location>
    </subcellularLocation>
</comment>
<keyword evidence="8" id="KW-0119">Carbohydrate metabolism</keyword>
<dbReference type="Gene3D" id="3.20.20.80">
    <property type="entry name" value="Glycosidases"/>
    <property type="match status" value="1"/>
</dbReference>
<dbReference type="PIRSF" id="PIRSF006337">
    <property type="entry name" value="Trehalose_TreZ"/>
    <property type="match status" value="1"/>
</dbReference>
<evidence type="ECO:0000256" key="2">
    <source>
        <dbReference type="ARBA" id="ARBA00005199"/>
    </source>
</evidence>
<dbReference type="OrthoDB" id="9800174at2"/>
<dbReference type="CDD" id="cd11325">
    <property type="entry name" value="AmyAc_GTHase"/>
    <property type="match status" value="1"/>
</dbReference>
<evidence type="ECO:0000256" key="5">
    <source>
        <dbReference type="ARBA" id="ARBA00015938"/>
    </source>
</evidence>
<dbReference type="GO" id="GO:0033942">
    <property type="term" value="F:4-alpha-D-(1-&gt;4)-alpha-D-glucanotrehalose trehalohydrolase activity"/>
    <property type="evidence" value="ECO:0007669"/>
    <property type="project" value="UniProtKB-EC"/>
</dbReference>
<evidence type="ECO:0000313" key="21">
    <source>
        <dbReference type="Proteomes" id="UP000292373"/>
    </source>
</evidence>
<dbReference type="Gene3D" id="2.60.40.10">
    <property type="entry name" value="Immunoglobulins"/>
    <property type="match status" value="1"/>
</dbReference>
<evidence type="ECO:0000256" key="17">
    <source>
        <dbReference type="PIRSR" id="PIRSR006337-3"/>
    </source>
</evidence>
<evidence type="ECO:0000259" key="19">
    <source>
        <dbReference type="SMART" id="SM00642"/>
    </source>
</evidence>
<dbReference type="PANTHER" id="PTHR43651">
    <property type="entry name" value="1,4-ALPHA-GLUCAN-BRANCHING ENZYME"/>
    <property type="match status" value="1"/>
</dbReference>
<evidence type="ECO:0000256" key="8">
    <source>
        <dbReference type="ARBA" id="ARBA00023277"/>
    </source>
</evidence>
<evidence type="ECO:0000256" key="10">
    <source>
        <dbReference type="ARBA" id="ARBA00032057"/>
    </source>
</evidence>
<dbReference type="InterPro" id="IPR014756">
    <property type="entry name" value="Ig_E-set"/>
</dbReference>
<evidence type="ECO:0000256" key="9">
    <source>
        <dbReference type="ARBA" id="ARBA00023295"/>
    </source>
</evidence>
<evidence type="ECO:0000256" key="12">
    <source>
        <dbReference type="ARBA" id="ARBA00034013"/>
    </source>
</evidence>
<dbReference type="SUPFAM" id="SSF51445">
    <property type="entry name" value="(Trans)glycosidases"/>
    <property type="match status" value="1"/>
</dbReference>
<organism evidence="20 21">
    <name type="scientific">Propioniciclava sinopodophylli</name>
    <dbReference type="NCBI Taxonomy" id="1837344"/>
    <lineage>
        <taxon>Bacteria</taxon>
        <taxon>Bacillati</taxon>
        <taxon>Actinomycetota</taxon>
        <taxon>Actinomycetes</taxon>
        <taxon>Propionibacteriales</taxon>
        <taxon>Propionibacteriaceae</taxon>
        <taxon>Propioniciclava</taxon>
    </lineage>
</organism>
<dbReference type="InterPro" id="IPR044901">
    <property type="entry name" value="Trehalose_TreZ_E-set_sf"/>
</dbReference>
<evidence type="ECO:0000256" key="3">
    <source>
        <dbReference type="ARBA" id="ARBA00008061"/>
    </source>
</evidence>
<evidence type="ECO:0000256" key="14">
    <source>
        <dbReference type="PIRNR" id="PIRNR006337"/>
    </source>
</evidence>
<name>A0A4Q9KDZ2_9ACTN</name>
<dbReference type="AlphaFoldDB" id="A0A4Q9KDZ2"/>
<dbReference type="InterPro" id="IPR006047">
    <property type="entry name" value="GH13_cat_dom"/>
</dbReference>
<evidence type="ECO:0000256" key="16">
    <source>
        <dbReference type="PIRSR" id="PIRSR006337-2"/>
    </source>
</evidence>
<comment type="caution">
    <text evidence="20">The sequence shown here is derived from an EMBL/GenBank/DDBJ whole genome shotgun (WGS) entry which is preliminary data.</text>
</comment>
<evidence type="ECO:0000256" key="4">
    <source>
        <dbReference type="ARBA" id="ARBA00012268"/>
    </source>
</evidence>
<dbReference type="InterPro" id="IPR012768">
    <property type="entry name" value="Trehalose_TreZ"/>
</dbReference>
<evidence type="ECO:0000256" key="1">
    <source>
        <dbReference type="ARBA" id="ARBA00004496"/>
    </source>
</evidence>
<dbReference type="InterPro" id="IPR017853">
    <property type="entry name" value="GH"/>
</dbReference>
<dbReference type="Proteomes" id="UP000292373">
    <property type="component" value="Unassembled WGS sequence"/>
</dbReference>
<keyword evidence="6" id="KW-0963">Cytoplasm</keyword>
<accession>A0A4Q9KDZ2</accession>
<gene>
    <name evidence="20" type="primary">treZ</name>
    <name evidence="20" type="ORF">ET989_07590</name>
</gene>
<dbReference type="EMBL" id="SDMQ01000006">
    <property type="protein sequence ID" value="TBT85091.1"/>
    <property type="molecule type" value="Genomic_DNA"/>
</dbReference>
<comment type="similarity">
    <text evidence="3 14">Belongs to the glycosyl hydrolase 13 family.</text>
</comment>
<dbReference type="EC" id="3.2.1.141" evidence="4 13"/>
<evidence type="ECO:0000313" key="20">
    <source>
        <dbReference type="EMBL" id="TBT85091.1"/>
    </source>
</evidence>
<dbReference type="SMART" id="SM00642">
    <property type="entry name" value="Aamy"/>
    <property type="match status" value="1"/>
</dbReference>
<feature type="domain" description="Glycosyl hydrolase family 13 catalytic" evidence="19">
    <location>
        <begin position="120"/>
        <end position="480"/>
    </location>
</feature>
<dbReference type="GO" id="GO:0005737">
    <property type="term" value="C:cytoplasm"/>
    <property type="evidence" value="ECO:0007669"/>
    <property type="project" value="UniProtKB-SubCell"/>
</dbReference>
<dbReference type="UniPathway" id="UPA00299"/>
<evidence type="ECO:0000256" key="15">
    <source>
        <dbReference type="PIRSR" id="PIRSR006337-1"/>
    </source>
</evidence>
<sequence>MRLEVWAPLATTVEAVLPRATDLADGSHAPAVEASASDVARPAPTRLPLTPGTDGNWTIDLAPGTDYLLSVDGGDPCPDPRSGRQPHGVHGPSRVFDPTAFAWTDDAWAGRDVLGGVLYELHVGTFTPGGTLDSAIERLGDLVDLGVDTVELMPLAPFPGERGWGYDGVSIYAVHEVYGGPEALQRFVDAAHGLGLAVCLDVVHNHFGPAGNYVATFGPYFTAKHHTPWGAAINLDDEHNAGVRAFIVDHAVRWLRDFHVDALRLDAVHALMDDSERHILAEIADAVAELEAATGRTLTLIAESDLNDVAMIAPTPAHPDTTGDPSLPATAASRGMDGQWADDVHHALHSWLTGETFGYYVDFGTAETLAHAFEKVFVHEGGLSTFRGTAWGAPVPDDVERRRFVTFTQNHDQVGNRGLGDRPDERLPAGAIAGGAALLLLSPFTPLLFQGQEWGTRRPFQFFSDHDPDLGALITAGRLQEFASHGWGEIYGPDAVIPDPQDEAAFAASVVDWAERDQPEHAAMLAWHRTLIELRRAHVRPGLAVATSHGEGWFALTHGPLTVVAAPREDAAVPLAGSLLASFGGAELAGGTLRLPAASVAVVGT</sequence>
<feature type="site" description="Transition state stabilizer" evidence="17">
    <location>
        <position position="412"/>
    </location>
</feature>
<evidence type="ECO:0000256" key="6">
    <source>
        <dbReference type="ARBA" id="ARBA00022490"/>
    </source>
</evidence>
<feature type="binding site" evidence="16">
    <location>
        <begin position="264"/>
        <end position="269"/>
    </location>
    <ligand>
        <name>substrate</name>
    </ligand>
</feature>
<reference evidence="20 21" key="1">
    <citation type="submission" date="2019-01" db="EMBL/GenBank/DDBJ databases">
        <title>Lactibacter flavus gen. nov., sp. nov., a novel bacterium of the family Propionibacteriaceae isolated from raw milk and dairy products.</title>
        <authorList>
            <person name="Huptas C."/>
            <person name="Wenning M."/>
            <person name="Breitenwieser F."/>
            <person name="Doll E."/>
            <person name="Von Neubeck M."/>
            <person name="Busse H.-J."/>
            <person name="Scherer S."/>
        </authorList>
    </citation>
    <scope>NUCLEOTIDE SEQUENCE [LARGE SCALE GENOMIC DNA]</scope>
    <source>
        <strain evidence="20 21">KCTC 33808</strain>
    </source>
</reference>
<feature type="binding site" evidence="16">
    <location>
        <begin position="411"/>
        <end position="416"/>
    </location>
    <ligand>
        <name>substrate</name>
    </ligand>
</feature>
<dbReference type="GO" id="GO:0005992">
    <property type="term" value="P:trehalose biosynthetic process"/>
    <property type="evidence" value="ECO:0007669"/>
    <property type="project" value="UniProtKB-UniRule"/>
</dbReference>
<dbReference type="Pfam" id="PF00128">
    <property type="entry name" value="Alpha-amylase"/>
    <property type="match status" value="1"/>
</dbReference>
<comment type="pathway">
    <text evidence="2 14">Glycan biosynthesis; trehalose biosynthesis.</text>
</comment>
<feature type="region of interest" description="Disordered" evidence="18">
    <location>
        <begin position="29"/>
        <end position="54"/>
    </location>
</feature>
<dbReference type="PANTHER" id="PTHR43651:SF11">
    <property type="entry name" value="MALTO-OLIGOSYLTREHALOSE TREHALOHYDROLASE"/>
    <property type="match status" value="1"/>
</dbReference>
<feature type="binding site" evidence="16">
    <location>
        <begin position="342"/>
        <end position="346"/>
    </location>
    <ligand>
        <name>substrate</name>
    </ligand>
</feature>
<evidence type="ECO:0000256" key="18">
    <source>
        <dbReference type="SAM" id="MobiDB-lite"/>
    </source>
</evidence>
<feature type="active site" description="Nucleophile" evidence="15">
    <location>
        <position position="266"/>
    </location>
</feature>
<dbReference type="NCBIfam" id="TIGR02402">
    <property type="entry name" value="trehalose_TreZ"/>
    <property type="match status" value="1"/>
</dbReference>
<keyword evidence="21" id="KW-1185">Reference proteome</keyword>
<protein>
    <recommendedName>
        <fullName evidence="5 13">Malto-oligosyltrehalose trehalohydrolase</fullName>
        <shortName evidence="14">MTHase</shortName>
        <ecNumber evidence="4 13">3.2.1.141</ecNumber>
    </recommendedName>
    <alternativeName>
        <fullName evidence="11 14">4-alpha-D-((1-&gt;4)-alpha-D-glucano)trehalose trehalohydrolase</fullName>
    </alternativeName>
    <alternativeName>
        <fullName evidence="10 14">Maltooligosyl trehalose trehalohydrolase</fullName>
    </alternativeName>
</protein>
<evidence type="ECO:0000256" key="13">
    <source>
        <dbReference type="NCBIfam" id="TIGR02402"/>
    </source>
</evidence>
<comment type="catalytic activity">
    <reaction evidence="12 14">
        <text>hydrolysis of (1-&gt;4)-alpha-D-glucosidic linkage in 4-alpha-D-[(1-&gt;4)-alpha-D-glucanosyl]n trehalose to yield trehalose and (1-&gt;4)-alpha-D-glucan.</text>
        <dbReference type="EC" id="3.2.1.141"/>
    </reaction>
</comment>
<evidence type="ECO:0000256" key="11">
    <source>
        <dbReference type="ARBA" id="ARBA00033284"/>
    </source>
</evidence>
<keyword evidence="7 14" id="KW-0378">Hydrolase</keyword>
<keyword evidence="9 14" id="KW-0326">Glycosidase</keyword>
<feature type="active site" description="Proton donor" evidence="15">
    <location>
        <position position="303"/>
    </location>
</feature>
<evidence type="ECO:0000256" key="7">
    <source>
        <dbReference type="ARBA" id="ARBA00022801"/>
    </source>
</evidence>
<dbReference type="InterPro" id="IPR013783">
    <property type="entry name" value="Ig-like_fold"/>
</dbReference>
<dbReference type="Gene3D" id="1.10.10.760">
    <property type="entry name" value="E-set domains of sugar-utilizing enzymes"/>
    <property type="match status" value="1"/>
</dbReference>
<feature type="region of interest" description="Disordered" evidence="18">
    <location>
        <begin position="72"/>
        <end position="91"/>
    </location>
</feature>
<proteinExistence type="inferred from homology"/>
<dbReference type="SUPFAM" id="SSF81296">
    <property type="entry name" value="E set domains"/>
    <property type="match status" value="1"/>
</dbReference>